<evidence type="ECO:0000256" key="2">
    <source>
        <dbReference type="ARBA" id="ARBA00005336"/>
    </source>
</evidence>
<name>A0ABV9HJ32_9MICO</name>
<dbReference type="SUPFAM" id="SSF52279">
    <property type="entry name" value="Beta-D-glucan exohydrolase, C-terminal domain"/>
    <property type="match status" value="1"/>
</dbReference>
<proteinExistence type="inferred from homology"/>
<dbReference type="PANTHER" id="PTHR30620:SF16">
    <property type="entry name" value="LYSOSOMAL BETA GLUCOSIDASE"/>
    <property type="match status" value="1"/>
</dbReference>
<comment type="catalytic activity">
    <reaction evidence="1">
        <text>Hydrolysis of terminal, non-reducing beta-D-glucosyl residues with release of beta-D-glucose.</text>
        <dbReference type="EC" id="3.2.1.21"/>
    </reaction>
</comment>
<dbReference type="Pfam" id="PF00933">
    <property type="entry name" value="Glyco_hydro_3"/>
    <property type="match status" value="1"/>
</dbReference>
<evidence type="ECO:0000256" key="3">
    <source>
        <dbReference type="ARBA" id="ARBA00012744"/>
    </source>
</evidence>
<keyword evidence="5" id="KW-0677">Repeat</keyword>
<keyword evidence="6 13" id="KW-0378">Hydrolase</keyword>
<dbReference type="PANTHER" id="PTHR30620">
    <property type="entry name" value="PERIPLASMIC BETA-GLUCOSIDASE-RELATED"/>
    <property type="match status" value="1"/>
</dbReference>
<dbReference type="Proteomes" id="UP001596011">
    <property type="component" value="Unassembled WGS sequence"/>
</dbReference>
<evidence type="ECO:0000256" key="6">
    <source>
        <dbReference type="ARBA" id="ARBA00022801"/>
    </source>
</evidence>
<feature type="domain" description="Glycoside hydrolase family 3 C-terminal" evidence="11">
    <location>
        <begin position="558"/>
        <end position="773"/>
    </location>
</feature>
<dbReference type="InterPro" id="IPR017853">
    <property type="entry name" value="GH"/>
</dbReference>
<comment type="similarity">
    <text evidence="2">Belongs to the glycosyl hydrolase 3 family.</text>
</comment>
<evidence type="ECO:0000256" key="1">
    <source>
        <dbReference type="ARBA" id="ARBA00000448"/>
    </source>
</evidence>
<dbReference type="InterPro" id="IPR001764">
    <property type="entry name" value="Glyco_hydro_3_N"/>
</dbReference>
<evidence type="ECO:0000256" key="7">
    <source>
        <dbReference type="ARBA" id="ARBA00022837"/>
    </source>
</evidence>
<dbReference type="Gene3D" id="2.60.40.2030">
    <property type="match status" value="1"/>
</dbReference>
<dbReference type="InterPro" id="IPR051915">
    <property type="entry name" value="Cellulose_Degrad_GH3"/>
</dbReference>
<dbReference type="Gene3D" id="3.20.20.300">
    <property type="entry name" value="Glycoside hydrolase, family 3, N-terminal domain"/>
    <property type="match status" value="1"/>
</dbReference>
<dbReference type="SUPFAM" id="SSF141072">
    <property type="entry name" value="CalX-like"/>
    <property type="match status" value="1"/>
</dbReference>
<dbReference type="EMBL" id="JBHSFI010000004">
    <property type="protein sequence ID" value="MFC4629335.1"/>
    <property type="molecule type" value="Genomic_DNA"/>
</dbReference>
<dbReference type="InterPro" id="IPR003644">
    <property type="entry name" value="Calx_beta"/>
</dbReference>
<evidence type="ECO:0000256" key="5">
    <source>
        <dbReference type="ARBA" id="ARBA00022737"/>
    </source>
</evidence>
<evidence type="ECO:0000259" key="11">
    <source>
        <dbReference type="Pfam" id="PF01915"/>
    </source>
</evidence>
<dbReference type="Pfam" id="PF01915">
    <property type="entry name" value="Glyco_hydro_3_C"/>
    <property type="match status" value="1"/>
</dbReference>
<dbReference type="InterPro" id="IPR036962">
    <property type="entry name" value="Glyco_hydro_3_N_sf"/>
</dbReference>
<dbReference type="InterPro" id="IPR036881">
    <property type="entry name" value="Glyco_hydro_3_C_sf"/>
</dbReference>
<dbReference type="InterPro" id="IPR038081">
    <property type="entry name" value="CalX-like_sf"/>
</dbReference>
<organism evidence="13 14">
    <name type="scientific">Promicromonospora alba</name>
    <dbReference type="NCBI Taxonomy" id="1616110"/>
    <lineage>
        <taxon>Bacteria</taxon>
        <taxon>Bacillati</taxon>
        <taxon>Actinomycetota</taxon>
        <taxon>Actinomycetes</taxon>
        <taxon>Micrococcales</taxon>
        <taxon>Promicromonosporaceae</taxon>
        <taxon>Promicromonospora</taxon>
    </lineage>
</organism>
<dbReference type="Gene3D" id="3.40.50.1700">
    <property type="entry name" value="Glycoside hydrolase family 3 C-terminal domain"/>
    <property type="match status" value="1"/>
</dbReference>
<feature type="signal peptide" evidence="9">
    <location>
        <begin position="1"/>
        <end position="31"/>
    </location>
</feature>
<feature type="domain" description="Calx-beta" evidence="12">
    <location>
        <begin position="58"/>
        <end position="147"/>
    </location>
</feature>
<dbReference type="PRINTS" id="PR00133">
    <property type="entry name" value="GLHYDRLASE3"/>
</dbReference>
<comment type="caution">
    <text evidence="13">The sequence shown here is derived from an EMBL/GenBank/DDBJ whole genome shotgun (WGS) entry which is preliminary data.</text>
</comment>
<sequence>MSAIRGTAQHPRARTTALHAATALLAATALAVTPLLVPTPVSGAASAANAEVVVSAGPVVFVEDGDTATVTVTLQAGSAVLAEPVSVDWRTGSGTATADADYEAGSGTLEFAAGTPSGTERTITVRTRESEAGETAETVPLALASRDAEVTAEPTVVVRAHDLPYLDERLPVDERVADLLSRMTLKEKAGQMTQAERGNVAGSPAVITELGLGSILSGGGSTPADNTPEGWADAIDGFQERALVTRLQIPLLYGVDSVHGHGNLAGATILPHNIGLGATRDPLLVARAERMVATETRATGIPWTFAPCLCVVRDDRWGRTYESFGEHPALASVLGAAAVLGFQGSRLDSSRSVLATAKHFVADGDTAYGTGEGEYTVDQGITEQSRRHVESVDLPPYAAAIVAGVGSVMPSYSSMDWTDDGLGNPVKMHAHDELINGWLKRDHGFDGFVISDYQGIHQIPPLAADSPTTQQIVTSVNAGVDMFMEPSQFERFHTRLVAAVQDGAVTPERIDDAVSRILAAKFELGLFEEPFADRSHADDIGSAAHREIARTAVAESQVLLKNSRRALPLDDDDSIYVAGRNADDLGNQAGGWTGTWQGFSGEVTEGTTILEGIEAAADDVTFSEDASAPTDGADVGVVVIGETPYAEGFGDVGGPEWAWDPADGGVPREEKSMSLQPRDAEIVEKVCAEIKTCVVLIVSGRPQVITEQLGSIDALVASWLPGTEGDGVADVLFGDRRFTGKLPLSWPRSADDPVTNVGDKNYDPLFPFGWGLSTGGQKSTLDHHRLDLQEAVLDPTHGVPPQAAQAIAKSDVALLEGKKAQALRLLKEASED</sequence>
<feature type="chain" id="PRO_5047539604" description="beta-glucosidase" evidence="9">
    <location>
        <begin position="32"/>
        <end position="832"/>
    </location>
</feature>
<evidence type="ECO:0000259" key="10">
    <source>
        <dbReference type="Pfam" id="PF00933"/>
    </source>
</evidence>
<gene>
    <name evidence="13" type="ORF">ACFO6V_13915</name>
</gene>
<keyword evidence="4 9" id="KW-0732">Signal</keyword>
<evidence type="ECO:0000256" key="9">
    <source>
        <dbReference type="SAM" id="SignalP"/>
    </source>
</evidence>
<evidence type="ECO:0000313" key="14">
    <source>
        <dbReference type="Proteomes" id="UP001596011"/>
    </source>
</evidence>
<evidence type="ECO:0000259" key="12">
    <source>
        <dbReference type="Pfam" id="PF03160"/>
    </source>
</evidence>
<keyword evidence="8" id="KW-0326">Glycosidase</keyword>
<accession>A0ABV9HJ32</accession>
<evidence type="ECO:0000313" key="13">
    <source>
        <dbReference type="EMBL" id="MFC4629335.1"/>
    </source>
</evidence>
<dbReference type="SUPFAM" id="SSF51445">
    <property type="entry name" value="(Trans)glycosidases"/>
    <property type="match status" value="1"/>
</dbReference>
<dbReference type="RefSeq" id="WP_377136308.1">
    <property type="nucleotide sequence ID" value="NZ_JBHSFI010000004.1"/>
</dbReference>
<keyword evidence="7" id="KW-0106">Calcium</keyword>
<protein>
    <recommendedName>
        <fullName evidence="3">beta-glucosidase</fullName>
        <ecNumber evidence="3">3.2.1.21</ecNumber>
    </recommendedName>
</protein>
<reference evidence="14" key="1">
    <citation type="journal article" date="2019" name="Int. J. Syst. Evol. Microbiol.">
        <title>The Global Catalogue of Microorganisms (GCM) 10K type strain sequencing project: providing services to taxonomists for standard genome sequencing and annotation.</title>
        <authorList>
            <consortium name="The Broad Institute Genomics Platform"/>
            <consortium name="The Broad Institute Genome Sequencing Center for Infectious Disease"/>
            <person name="Wu L."/>
            <person name="Ma J."/>
        </authorList>
    </citation>
    <scope>NUCLEOTIDE SEQUENCE [LARGE SCALE GENOMIC DNA]</scope>
    <source>
        <strain evidence="14">CCUG 42722</strain>
    </source>
</reference>
<evidence type="ECO:0000256" key="8">
    <source>
        <dbReference type="ARBA" id="ARBA00023295"/>
    </source>
</evidence>
<dbReference type="InterPro" id="IPR002772">
    <property type="entry name" value="Glyco_hydro_3_C"/>
</dbReference>
<dbReference type="EC" id="3.2.1.21" evidence="3"/>
<keyword evidence="14" id="KW-1185">Reference proteome</keyword>
<feature type="domain" description="Glycoside hydrolase family 3 N-terminal" evidence="10">
    <location>
        <begin position="184"/>
        <end position="519"/>
    </location>
</feature>
<evidence type="ECO:0000256" key="4">
    <source>
        <dbReference type="ARBA" id="ARBA00022729"/>
    </source>
</evidence>
<dbReference type="Pfam" id="PF03160">
    <property type="entry name" value="Calx-beta"/>
    <property type="match status" value="1"/>
</dbReference>
<dbReference type="GO" id="GO:0016787">
    <property type="term" value="F:hydrolase activity"/>
    <property type="evidence" value="ECO:0007669"/>
    <property type="project" value="UniProtKB-KW"/>
</dbReference>